<dbReference type="Proteomes" id="UP001154282">
    <property type="component" value="Unassembled WGS sequence"/>
</dbReference>
<keyword evidence="2" id="KW-1185">Reference proteome</keyword>
<name>A0AAV0HTU8_9ROSI</name>
<protein>
    <submittedName>
        <fullName evidence="1">Uncharacterized protein</fullName>
    </submittedName>
</protein>
<evidence type="ECO:0000313" key="2">
    <source>
        <dbReference type="Proteomes" id="UP001154282"/>
    </source>
</evidence>
<organism evidence="1 2">
    <name type="scientific">Linum tenue</name>
    <dbReference type="NCBI Taxonomy" id="586396"/>
    <lineage>
        <taxon>Eukaryota</taxon>
        <taxon>Viridiplantae</taxon>
        <taxon>Streptophyta</taxon>
        <taxon>Embryophyta</taxon>
        <taxon>Tracheophyta</taxon>
        <taxon>Spermatophyta</taxon>
        <taxon>Magnoliopsida</taxon>
        <taxon>eudicotyledons</taxon>
        <taxon>Gunneridae</taxon>
        <taxon>Pentapetalae</taxon>
        <taxon>rosids</taxon>
        <taxon>fabids</taxon>
        <taxon>Malpighiales</taxon>
        <taxon>Linaceae</taxon>
        <taxon>Linum</taxon>
    </lineage>
</organism>
<dbReference type="EMBL" id="CAMGYJ010000002">
    <property type="protein sequence ID" value="CAI0388258.1"/>
    <property type="molecule type" value="Genomic_DNA"/>
</dbReference>
<accession>A0AAV0HTU8</accession>
<comment type="caution">
    <text evidence="1">The sequence shown here is derived from an EMBL/GenBank/DDBJ whole genome shotgun (WGS) entry which is preliminary data.</text>
</comment>
<proteinExistence type="predicted"/>
<gene>
    <name evidence="1" type="ORF">LITE_LOCUS5768</name>
</gene>
<reference evidence="1" key="1">
    <citation type="submission" date="2022-08" db="EMBL/GenBank/DDBJ databases">
        <authorList>
            <person name="Gutierrez-Valencia J."/>
        </authorList>
    </citation>
    <scope>NUCLEOTIDE SEQUENCE</scope>
</reference>
<sequence>MAGVLVLGAGTKP</sequence>
<evidence type="ECO:0000313" key="1">
    <source>
        <dbReference type="EMBL" id="CAI0388258.1"/>
    </source>
</evidence>